<reference evidence="4" key="1">
    <citation type="journal article" date="2011" name="Proc. Natl. Acad. Sci. U.S.A.">
        <title>Obligate biotrophy features unraveled by the genomic analysis of rust fungi.</title>
        <authorList>
            <person name="Duplessis S."/>
            <person name="Cuomo C.A."/>
            <person name="Lin Y.-C."/>
            <person name="Aerts A."/>
            <person name="Tisserant E."/>
            <person name="Veneault-Fourrey C."/>
            <person name="Joly D.L."/>
            <person name="Hacquard S."/>
            <person name="Amselem J."/>
            <person name="Cantarel B.L."/>
            <person name="Chiu R."/>
            <person name="Coutinho P.M."/>
            <person name="Feau N."/>
            <person name="Field M."/>
            <person name="Frey P."/>
            <person name="Gelhaye E."/>
            <person name="Goldberg J."/>
            <person name="Grabherr M.G."/>
            <person name="Kodira C.D."/>
            <person name="Kohler A."/>
            <person name="Kuees U."/>
            <person name="Lindquist E.A."/>
            <person name="Lucas S.M."/>
            <person name="Mago R."/>
            <person name="Mauceli E."/>
            <person name="Morin E."/>
            <person name="Murat C."/>
            <person name="Pangilinan J.L."/>
            <person name="Park R."/>
            <person name="Pearson M."/>
            <person name="Quesneville H."/>
            <person name="Rouhier N."/>
            <person name="Sakthikumar S."/>
            <person name="Salamov A.A."/>
            <person name="Schmutz J."/>
            <person name="Selles B."/>
            <person name="Shapiro H."/>
            <person name="Tanguay P."/>
            <person name="Tuskan G.A."/>
            <person name="Henrissat B."/>
            <person name="Van de Peer Y."/>
            <person name="Rouze P."/>
            <person name="Ellis J.G."/>
            <person name="Dodds P.N."/>
            <person name="Schein J.E."/>
            <person name="Zhong S."/>
            <person name="Hamelin R.C."/>
            <person name="Grigoriev I.V."/>
            <person name="Szabo L.J."/>
            <person name="Martin F."/>
        </authorList>
    </citation>
    <scope>NUCLEOTIDE SEQUENCE [LARGE SCALE GENOMIC DNA]</scope>
    <source>
        <strain evidence="4">98AG31 / pathotype 3-4-7</strain>
    </source>
</reference>
<dbReference type="RefSeq" id="XP_007413865.1">
    <property type="nucleotide sequence ID" value="XM_007413803.1"/>
</dbReference>
<keyword evidence="4" id="KW-1185">Reference proteome</keyword>
<dbReference type="HOGENOM" id="CLU_009176_3_1_1"/>
<dbReference type="Proteomes" id="UP000001072">
    <property type="component" value="Unassembled WGS sequence"/>
</dbReference>
<sequence length="590" mass="65585">MPQQHQQHSQPTPPMSLTLSHTLEILAHMSKLDFSPRDFMYTFFSSNHAECIYRCRLMKNGSGEKQNKSILKNYGNLIKSSEVGLQFWETFILNEASAIVNGQDVVRGAYPKGAYVSSNQIPSDFFSESSEARRTEKIKDGMPFLHSLISQKISMSLKHKASKPDSPFVKPNDNSSRRTSINPKTPKTPESAVTRRNSLNPTEPSVKGDEEDEVLSLANLVYVKSTPSEVADHKAQEVPVAICAMIAYQCNRRCNAVPLQNGLMVLAGGVSCRVNEYLQCFGLTTQVFHAVLDAMEHLRISQEAQLMEVFKVNQKLLPLLCFDNVDIHLRIHNSRIDLSSRLFHGTWGFYTVFRAALLASCDAEALSLAVFVEAMKNSDQKPVMIDSFAPRAGESVHFEAVIKAQLALALVEHVKHLPKGPSPQDLPPLAVAPPKIDPIEFHTPNIHFLRMMDAPDSSADGVSQVLDQVMTQIGMQKEQYAENLLVAGGDVGSNQLVKSLRGKLHPPIDSIEGLSWVLSVFGPAHTTWNFAEAVWALHWGNSNDGEDRGAWRSSFELGGDYSKPVVQQDFNSIMRSIQIVHKANLVFIIR</sequence>
<evidence type="ECO:0000256" key="1">
    <source>
        <dbReference type="SAM" id="MobiDB-lite"/>
    </source>
</evidence>
<protein>
    <recommendedName>
        <fullName evidence="2">DUF6589 domain-containing protein</fullName>
    </recommendedName>
</protein>
<dbReference type="AlphaFoldDB" id="F4RXM8"/>
<dbReference type="InterPro" id="IPR046496">
    <property type="entry name" value="DUF6589"/>
</dbReference>
<dbReference type="Pfam" id="PF20231">
    <property type="entry name" value="DUF6589"/>
    <property type="match status" value="1"/>
</dbReference>
<feature type="domain" description="DUF6589" evidence="2">
    <location>
        <begin position="380"/>
        <end position="585"/>
    </location>
</feature>
<proteinExistence type="predicted"/>
<evidence type="ECO:0000259" key="2">
    <source>
        <dbReference type="Pfam" id="PF20231"/>
    </source>
</evidence>
<feature type="compositionally biased region" description="Polar residues" evidence="1">
    <location>
        <begin position="194"/>
        <end position="203"/>
    </location>
</feature>
<evidence type="ECO:0000313" key="3">
    <source>
        <dbReference type="EMBL" id="EGG02752.1"/>
    </source>
</evidence>
<dbReference type="InParanoid" id="F4RXM8"/>
<name>F4RXM8_MELLP</name>
<gene>
    <name evidence="3" type="ORF">MELLADRAFT_66033</name>
</gene>
<organism evidence="4">
    <name type="scientific">Melampsora larici-populina (strain 98AG31 / pathotype 3-4-7)</name>
    <name type="common">Poplar leaf rust fungus</name>
    <dbReference type="NCBI Taxonomy" id="747676"/>
    <lineage>
        <taxon>Eukaryota</taxon>
        <taxon>Fungi</taxon>
        <taxon>Dikarya</taxon>
        <taxon>Basidiomycota</taxon>
        <taxon>Pucciniomycotina</taxon>
        <taxon>Pucciniomycetes</taxon>
        <taxon>Pucciniales</taxon>
        <taxon>Melampsoraceae</taxon>
        <taxon>Melampsora</taxon>
    </lineage>
</organism>
<accession>F4RXM8</accession>
<dbReference type="GeneID" id="18930544"/>
<dbReference type="KEGG" id="mlr:MELLADRAFT_66033"/>
<feature type="compositionally biased region" description="Polar residues" evidence="1">
    <location>
        <begin position="172"/>
        <end position="185"/>
    </location>
</feature>
<dbReference type="EMBL" id="GL883128">
    <property type="protein sequence ID" value="EGG02752.1"/>
    <property type="molecule type" value="Genomic_DNA"/>
</dbReference>
<dbReference type="OrthoDB" id="2505697at2759"/>
<feature type="region of interest" description="Disordered" evidence="1">
    <location>
        <begin position="160"/>
        <end position="211"/>
    </location>
</feature>
<dbReference type="VEuPathDB" id="FungiDB:MELLADRAFT_66033"/>
<evidence type="ECO:0000313" key="4">
    <source>
        <dbReference type="Proteomes" id="UP000001072"/>
    </source>
</evidence>